<accession>T1C1W3</accession>
<gene>
    <name evidence="2" type="ORF">B1B_01992</name>
</gene>
<dbReference type="InterPro" id="IPR013216">
    <property type="entry name" value="Methyltransf_11"/>
</dbReference>
<feature type="domain" description="Methyltransferase type 11" evidence="1">
    <location>
        <begin position="54"/>
        <end position="148"/>
    </location>
</feature>
<dbReference type="GO" id="GO:0032259">
    <property type="term" value="P:methylation"/>
    <property type="evidence" value="ECO:0007669"/>
    <property type="project" value="UniProtKB-KW"/>
</dbReference>
<dbReference type="AlphaFoldDB" id="T1C1W3"/>
<dbReference type="EC" id="2.1.1.-" evidence="2"/>
<dbReference type="Gene3D" id="3.40.50.150">
    <property type="entry name" value="Vaccinia Virus protein VP39"/>
    <property type="match status" value="1"/>
</dbReference>
<dbReference type="InterPro" id="IPR029063">
    <property type="entry name" value="SAM-dependent_MTases_sf"/>
</dbReference>
<evidence type="ECO:0000313" key="2">
    <source>
        <dbReference type="EMBL" id="EQD75987.1"/>
    </source>
</evidence>
<keyword evidence="2" id="KW-0808">Transferase</keyword>
<reference evidence="2" key="2">
    <citation type="journal article" date="2014" name="ISME J.">
        <title>Microbial stratification in low pH oxic and suboxic macroscopic growths along an acid mine drainage.</title>
        <authorList>
            <person name="Mendez-Garcia C."/>
            <person name="Mesa V."/>
            <person name="Sprenger R.R."/>
            <person name="Richter M."/>
            <person name="Diez M.S."/>
            <person name="Solano J."/>
            <person name="Bargiela R."/>
            <person name="Golyshina O.V."/>
            <person name="Manteca A."/>
            <person name="Ramos J.L."/>
            <person name="Gallego J.R."/>
            <person name="Llorente I."/>
            <person name="Martins Dos Santos V.A."/>
            <person name="Jensen O.N."/>
            <person name="Pelaez A.I."/>
            <person name="Sanchez J."/>
            <person name="Ferrer M."/>
        </authorList>
    </citation>
    <scope>NUCLEOTIDE SEQUENCE</scope>
</reference>
<name>T1C1W3_9ZZZZ</name>
<organism evidence="2">
    <name type="scientific">mine drainage metagenome</name>
    <dbReference type="NCBI Taxonomy" id="410659"/>
    <lineage>
        <taxon>unclassified sequences</taxon>
        <taxon>metagenomes</taxon>
        <taxon>ecological metagenomes</taxon>
    </lineage>
</organism>
<protein>
    <submittedName>
        <fullName evidence="2">Methyltransferase type 11 domain protein</fullName>
        <ecNumber evidence="2">2.1.1.-</ecNumber>
    </submittedName>
</protein>
<comment type="caution">
    <text evidence="2">The sequence shown here is derived from an EMBL/GenBank/DDBJ whole genome shotgun (WGS) entry which is preliminary data.</text>
</comment>
<reference evidence="2" key="1">
    <citation type="submission" date="2013-08" db="EMBL/GenBank/DDBJ databases">
        <authorList>
            <person name="Mendez C."/>
            <person name="Richter M."/>
            <person name="Ferrer M."/>
            <person name="Sanchez J."/>
        </authorList>
    </citation>
    <scope>NUCLEOTIDE SEQUENCE</scope>
</reference>
<dbReference type="EMBL" id="AUZY01001177">
    <property type="protein sequence ID" value="EQD75987.1"/>
    <property type="molecule type" value="Genomic_DNA"/>
</dbReference>
<sequence length="312" mass="34562">MTAPPTPADTAEEAVSDYARFDFRALWRGRARVTEVERRILREALTRVRPDRTLEVGTGFGRLLPEIEAIAPEVVACDFDRDALAGLTGPAPTDSTRWRVAANVYHLPFRDGAFSAASMVRVYHHLEAPARALGELRRVLAPKGRLFLSYVPRPSIGTLVHDVRWAIRRRGETPFRSVTFRRGRHALPPQPFPVYVDGRSAFERLRADAGFRTVGVWANGFEEFALARRLPADLFVRLGSGWAAAPGFPQRFVLLERDDRAPSDAKLPAEFLACPRCGFDLPGAPSEAPMGCGRCGWTGTRAGGVLDLRYVP</sequence>
<dbReference type="Pfam" id="PF08241">
    <property type="entry name" value="Methyltransf_11"/>
    <property type="match status" value="1"/>
</dbReference>
<feature type="non-terminal residue" evidence="2">
    <location>
        <position position="312"/>
    </location>
</feature>
<keyword evidence="2" id="KW-0489">Methyltransferase</keyword>
<dbReference type="CDD" id="cd02440">
    <property type="entry name" value="AdoMet_MTases"/>
    <property type="match status" value="1"/>
</dbReference>
<proteinExistence type="predicted"/>
<dbReference type="SUPFAM" id="SSF53335">
    <property type="entry name" value="S-adenosyl-L-methionine-dependent methyltransferases"/>
    <property type="match status" value="1"/>
</dbReference>
<dbReference type="GO" id="GO:0008757">
    <property type="term" value="F:S-adenosylmethionine-dependent methyltransferase activity"/>
    <property type="evidence" value="ECO:0007669"/>
    <property type="project" value="InterPro"/>
</dbReference>
<evidence type="ECO:0000259" key="1">
    <source>
        <dbReference type="Pfam" id="PF08241"/>
    </source>
</evidence>